<dbReference type="PROSITE" id="PS51257">
    <property type="entry name" value="PROKAR_LIPOPROTEIN"/>
    <property type="match status" value="1"/>
</dbReference>
<evidence type="ECO:0000313" key="3">
    <source>
        <dbReference type="EMBL" id="PXV66654.1"/>
    </source>
</evidence>
<proteinExistence type="predicted"/>
<dbReference type="AlphaFoldDB" id="A0A318EAW1"/>
<evidence type="ECO:0000256" key="1">
    <source>
        <dbReference type="SAM" id="SignalP"/>
    </source>
</evidence>
<dbReference type="SUPFAM" id="SSF53474">
    <property type="entry name" value="alpha/beta-Hydrolases"/>
    <property type="match status" value="1"/>
</dbReference>
<dbReference type="InterPro" id="IPR029058">
    <property type="entry name" value="AB_hydrolase_fold"/>
</dbReference>
<dbReference type="PRINTS" id="PR00111">
    <property type="entry name" value="ABHYDROLASE"/>
</dbReference>
<feature type="domain" description="AB hydrolase-1" evidence="2">
    <location>
        <begin position="66"/>
        <end position="185"/>
    </location>
</feature>
<sequence length="299" mass="32218">MRHRFRLLLLAGCALALGACAAVPADGEPVSPTTTRLIDRGHAPVNGIRMYYELHGPAQDAADGVPLVLLHGGGSTIDVSFSQVLPLFAQHRRVLAVEEQGHGRTTQRDGPVRFETSADDVAALLAHLHIGQADVFGFSNGASVALQVAIRHPARVRKLVFASSMTRRGGAPPEFWAYMAQADFSNMPQPLKDAFLRVNPDEQALREMHDKDAARMRDFRDVPDALVRSVGAPTLIVLGDRDIVTLEHAVELTRMMDNARLLVLPGGHGDWLGEAVMPQGPGPMPALTAGLIEAFLDGD</sequence>
<comment type="caution">
    <text evidence="3">The sequence shown here is derived from an EMBL/GenBank/DDBJ whole genome shotgun (WGS) entry which is preliminary data.</text>
</comment>
<reference evidence="3 4" key="1">
    <citation type="submission" date="2018-04" db="EMBL/GenBank/DDBJ databases">
        <title>Genomic Encyclopedia of Type Strains, Phase IV (KMG-IV): sequencing the most valuable type-strain genomes for metagenomic binning, comparative biology and taxonomic classification.</title>
        <authorList>
            <person name="Goeker M."/>
        </authorList>
    </citation>
    <scope>NUCLEOTIDE SEQUENCE [LARGE SCALE GENOMIC DNA]</scope>
    <source>
        <strain evidence="3 4">DSM 104150</strain>
    </source>
</reference>
<accession>A0A318EAW1</accession>
<evidence type="ECO:0000259" key="2">
    <source>
        <dbReference type="Pfam" id="PF00561"/>
    </source>
</evidence>
<dbReference type="Gene3D" id="3.40.50.1820">
    <property type="entry name" value="alpha/beta hydrolase"/>
    <property type="match status" value="1"/>
</dbReference>
<keyword evidence="4" id="KW-1185">Reference proteome</keyword>
<dbReference type="InterPro" id="IPR050471">
    <property type="entry name" value="AB_hydrolase"/>
</dbReference>
<name>A0A318EAW1_9GAMM</name>
<evidence type="ECO:0000313" key="4">
    <source>
        <dbReference type="Proteomes" id="UP000248330"/>
    </source>
</evidence>
<protein>
    <submittedName>
        <fullName evidence="3">Pimeloyl-ACP methyl ester carboxylesterase</fullName>
    </submittedName>
</protein>
<dbReference type="PANTHER" id="PTHR43433:SF5">
    <property type="entry name" value="AB HYDROLASE-1 DOMAIN-CONTAINING PROTEIN"/>
    <property type="match status" value="1"/>
</dbReference>
<dbReference type="OrthoDB" id="7958481at2"/>
<keyword evidence="1" id="KW-0732">Signal</keyword>
<dbReference type="Proteomes" id="UP000248330">
    <property type="component" value="Unassembled WGS sequence"/>
</dbReference>
<feature type="signal peptide" evidence="1">
    <location>
        <begin position="1"/>
        <end position="21"/>
    </location>
</feature>
<dbReference type="Pfam" id="PF00561">
    <property type="entry name" value="Abhydrolase_1"/>
    <property type="match status" value="1"/>
</dbReference>
<dbReference type="InterPro" id="IPR000073">
    <property type="entry name" value="AB_hydrolase_1"/>
</dbReference>
<dbReference type="PANTHER" id="PTHR43433">
    <property type="entry name" value="HYDROLASE, ALPHA/BETA FOLD FAMILY PROTEIN"/>
    <property type="match status" value="1"/>
</dbReference>
<feature type="chain" id="PRO_5016312356" evidence="1">
    <location>
        <begin position="22"/>
        <end position="299"/>
    </location>
</feature>
<dbReference type="EMBL" id="QICN01000007">
    <property type="protein sequence ID" value="PXV66654.1"/>
    <property type="molecule type" value="Genomic_DNA"/>
</dbReference>
<gene>
    <name evidence="3" type="ORF">C8D93_107219</name>
</gene>
<organism evidence="3 4">
    <name type="scientific">Sinimarinibacterium flocculans</name>
    <dbReference type="NCBI Taxonomy" id="985250"/>
    <lineage>
        <taxon>Bacteria</taxon>
        <taxon>Pseudomonadati</taxon>
        <taxon>Pseudomonadota</taxon>
        <taxon>Gammaproteobacteria</taxon>
        <taxon>Nevskiales</taxon>
        <taxon>Nevskiaceae</taxon>
        <taxon>Sinimarinibacterium</taxon>
    </lineage>
</organism>